<proteinExistence type="predicted"/>
<organism evidence="1 2">
    <name type="scientific">Dyadobacter luteus</name>
    <dbReference type="NCBI Taxonomy" id="2259619"/>
    <lineage>
        <taxon>Bacteria</taxon>
        <taxon>Pseudomonadati</taxon>
        <taxon>Bacteroidota</taxon>
        <taxon>Cytophagia</taxon>
        <taxon>Cytophagales</taxon>
        <taxon>Spirosomataceae</taxon>
        <taxon>Dyadobacter</taxon>
    </lineage>
</organism>
<dbReference type="RefSeq" id="WP_115833020.1">
    <property type="nucleotide sequence ID" value="NZ_QNUL01000022.1"/>
</dbReference>
<dbReference type="AlphaFoldDB" id="A0A3D8Y677"/>
<gene>
    <name evidence="1" type="ORF">DSL64_21590</name>
</gene>
<evidence type="ECO:0000313" key="1">
    <source>
        <dbReference type="EMBL" id="REA58204.1"/>
    </source>
</evidence>
<dbReference type="Proteomes" id="UP000256373">
    <property type="component" value="Unassembled WGS sequence"/>
</dbReference>
<reference evidence="1 2" key="1">
    <citation type="submission" date="2018-07" db="EMBL/GenBank/DDBJ databases">
        <title>Dyadobacter roseus sp. nov., isolated from rose rhizosphere soil.</title>
        <authorList>
            <person name="Chen L."/>
        </authorList>
    </citation>
    <scope>NUCLEOTIDE SEQUENCE [LARGE SCALE GENOMIC DNA]</scope>
    <source>
        <strain evidence="1 2">RS19</strain>
    </source>
</reference>
<evidence type="ECO:0000313" key="2">
    <source>
        <dbReference type="Proteomes" id="UP000256373"/>
    </source>
</evidence>
<keyword evidence="2" id="KW-1185">Reference proteome</keyword>
<dbReference type="EMBL" id="QNUL01000022">
    <property type="protein sequence ID" value="REA58204.1"/>
    <property type="molecule type" value="Genomic_DNA"/>
</dbReference>
<dbReference type="OrthoDB" id="798544at2"/>
<sequence>MEKKMQMALVYETLLCSPGMSDTVKLDMRVSRKALLLLAAAVESQLQNENADAATVKGFFEMETVEELEKIVGEILSKSDLSGLHSKLKNLQQS</sequence>
<accession>A0A3D8Y677</accession>
<comment type="caution">
    <text evidence="1">The sequence shown here is derived from an EMBL/GenBank/DDBJ whole genome shotgun (WGS) entry which is preliminary data.</text>
</comment>
<name>A0A3D8Y677_9BACT</name>
<protein>
    <submittedName>
        <fullName evidence="1">Uncharacterized protein</fullName>
    </submittedName>
</protein>